<feature type="compositionally biased region" description="Pro residues" evidence="1">
    <location>
        <begin position="123"/>
        <end position="133"/>
    </location>
</feature>
<feature type="compositionally biased region" description="Polar residues" evidence="1">
    <location>
        <begin position="85"/>
        <end position="94"/>
    </location>
</feature>
<name>A0A0D7BUR2_9AGAR</name>
<feature type="region of interest" description="Disordered" evidence="1">
    <location>
        <begin position="1"/>
        <end position="145"/>
    </location>
</feature>
<proteinExistence type="predicted"/>
<feature type="compositionally biased region" description="Low complexity" evidence="1">
    <location>
        <begin position="134"/>
        <end position="145"/>
    </location>
</feature>
<keyword evidence="4" id="KW-1185">Reference proteome</keyword>
<dbReference type="AlphaFoldDB" id="A0A0D7BUR2"/>
<dbReference type="InterPro" id="IPR055754">
    <property type="entry name" value="DUF7330"/>
</dbReference>
<reference evidence="3 4" key="1">
    <citation type="journal article" date="2015" name="Fungal Genet. Biol.">
        <title>Evolution of novel wood decay mechanisms in Agaricales revealed by the genome sequences of Fistulina hepatica and Cylindrobasidium torrendii.</title>
        <authorList>
            <person name="Floudas D."/>
            <person name="Held B.W."/>
            <person name="Riley R."/>
            <person name="Nagy L.G."/>
            <person name="Koehler G."/>
            <person name="Ransdell A.S."/>
            <person name="Younus H."/>
            <person name="Chow J."/>
            <person name="Chiniquy J."/>
            <person name="Lipzen A."/>
            <person name="Tritt A."/>
            <person name="Sun H."/>
            <person name="Haridas S."/>
            <person name="LaButti K."/>
            <person name="Ohm R.A."/>
            <person name="Kues U."/>
            <person name="Blanchette R.A."/>
            <person name="Grigoriev I.V."/>
            <person name="Minto R.E."/>
            <person name="Hibbett D.S."/>
        </authorList>
    </citation>
    <scope>NUCLEOTIDE SEQUENCE [LARGE SCALE GENOMIC DNA]</scope>
    <source>
        <strain evidence="3 4">FP15055 ss-10</strain>
    </source>
</reference>
<evidence type="ECO:0000313" key="3">
    <source>
        <dbReference type="EMBL" id="KIY73919.1"/>
    </source>
</evidence>
<dbReference type="Pfam" id="PF24016">
    <property type="entry name" value="DUF7330"/>
    <property type="match status" value="1"/>
</dbReference>
<sequence>MLLQSESDHKTKPGQDFQSDAPPPAYTEVGPTLSDSPSTASSSHFATSTASSSFAPFPSGSHHFAAVSTSSPGPRHLEAPLLPSRPQSTGTPQSAPLLHSRSSSHFATSSTGPSTLSPRPRYSEPPSPRPIPSPQSSLTTPSTPKTGATNFVNVYRYFNDITGSFFVDPTLQVHPSLLAPLPEGEVESNRKNLNFGTMAGVIQVEVTIVQSAPIQRDITRPPRCTIQIKNKLGLSMLRLHAPDARQRLPIFIRMWSRCGPLRLYLSRSFVGVLTVSGSIAPIFISDRVAPYVHSMDDTNGSRRYFFGDMASCPWNSPNEKTWMGDECVLESLIAPIHLAFDDE</sequence>
<dbReference type="Proteomes" id="UP000054007">
    <property type="component" value="Unassembled WGS sequence"/>
</dbReference>
<feature type="compositionally biased region" description="Basic and acidic residues" evidence="1">
    <location>
        <begin position="1"/>
        <end position="13"/>
    </location>
</feature>
<gene>
    <name evidence="3" type="ORF">CYLTODRAFT_416572</name>
</gene>
<feature type="compositionally biased region" description="Low complexity" evidence="1">
    <location>
        <begin position="100"/>
        <end position="120"/>
    </location>
</feature>
<evidence type="ECO:0000256" key="1">
    <source>
        <dbReference type="SAM" id="MobiDB-lite"/>
    </source>
</evidence>
<feature type="compositionally biased region" description="Low complexity" evidence="1">
    <location>
        <begin position="31"/>
        <end position="64"/>
    </location>
</feature>
<protein>
    <recommendedName>
        <fullName evidence="2">DUF7330 domain-containing protein</fullName>
    </recommendedName>
</protein>
<evidence type="ECO:0000259" key="2">
    <source>
        <dbReference type="Pfam" id="PF24016"/>
    </source>
</evidence>
<organism evidence="3 4">
    <name type="scientific">Cylindrobasidium torrendii FP15055 ss-10</name>
    <dbReference type="NCBI Taxonomy" id="1314674"/>
    <lineage>
        <taxon>Eukaryota</taxon>
        <taxon>Fungi</taxon>
        <taxon>Dikarya</taxon>
        <taxon>Basidiomycota</taxon>
        <taxon>Agaricomycotina</taxon>
        <taxon>Agaricomycetes</taxon>
        <taxon>Agaricomycetidae</taxon>
        <taxon>Agaricales</taxon>
        <taxon>Marasmiineae</taxon>
        <taxon>Physalacriaceae</taxon>
        <taxon>Cylindrobasidium</taxon>
    </lineage>
</organism>
<accession>A0A0D7BUR2</accession>
<feature type="domain" description="DUF7330" evidence="2">
    <location>
        <begin position="150"/>
        <end position="343"/>
    </location>
</feature>
<evidence type="ECO:0000313" key="4">
    <source>
        <dbReference type="Proteomes" id="UP000054007"/>
    </source>
</evidence>
<dbReference type="EMBL" id="KN880433">
    <property type="protein sequence ID" value="KIY73919.1"/>
    <property type="molecule type" value="Genomic_DNA"/>
</dbReference>
<dbReference type="OrthoDB" id="5289249at2759"/>